<keyword evidence="2" id="KW-0479">Metal-binding</keyword>
<evidence type="ECO:0000256" key="3">
    <source>
        <dbReference type="ARBA" id="ARBA00023004"/>
    </source>
</evidence>
<dbReference type="CDD" id="cd12107">
    <property type="entry name" value="Hemerythrin"/>
    <property type="match status" value="1"/>
</dbReference>
<organism evidence="5">
    <name type="scientific">mine drainage metagenome</name>
    <dbReference type="NCBI Taxonomy" id="410659"/>
    <lineage>
        <taxon>unclassified sequences</taxon>
        <taxon>metagenomes</taxon>
        <taxon>ecological metagenomes</taxon>
    </lineage>
</organism>
<evidence type="ECO:0000256" key="2">
    <source>
        <dbReference type="ARBA" id="ARBA00022723"/>
    </source>
</evidence>
<proteinExistence type="inferred from homology"/>
<dbReference type="AlphaFoldDB" id="A0A1J5SIN5"/>
<dbReference type="InterPro" id="IPR050669">
    <property type="entry name" value="Hemerythrin"/>
</dbReference>
<reference evidence="5" key="1">
    <citation type="submission" date="2016-10" db="EMBL/GenBank/DDBJ databases">
        <title>Sequence of Gallionella enrichment culture.</title>
        <authorList>
            <person name="Poehlein A."/>
            <person name="Muehling M."/>
            <person name="Daniel R."/>
        </authorList>
    </citation>
    <scope>NUCLEOTIDE SEQUENCE</scope>
</reference>
<dbReference type="Pfam" id="PF01814">
    <property type="entry name" value="Hemerythrin"/>
    <property type="match status" value="1"/>
</dbReference>
<evidence type="ECO:0000259" key="4">
    <source>
        <dbReference type="Pfam" id="PF01814"/>
    </source>
</evidence>
<dbReference type="InterPro" id="IPR035938">
    <property type="entry name" value="Hemerythrin-like_sf"/>
</dbReference>
<evidence type="ECO:0000256" key="1">
    <source>
        <dbReference type="ARBA" id="ARBA00010587"/>
    </source>
</evidence>
<accession>A0A1J5SIN5</accession>
<dbReference type="InterPro" id="IPR012312">
    <property type="entry name" value="Hemerythrin-like"/>
</dbReference>
<dbReference type="GO" id="GO:0046872">
    <property type="term" value="F:metal ion binding"/>
    <property type="evidence" value="ECO:0007669"/>
    <property type="project" value="UniProtKB-KW"/>
</dbReference>
<dbReference type="SUPFAM" id="SSF47188">
    <property type="entry name" value="Hemerythrin-like"/>
    <property type="match status" value="1"/>
</dbReference>
<sequence length="144" mass="16218">MSKHQAVWDHTRHILGMEEMDSTHREFIEQVAALVAAGNAEFPALFQALVNHTAAHFKAEGALMRASRYRGLPEHEGEHHRVLGELQQLNRSLKRGHLRLVRAYVKEGLPEWFDTHLAMMDGALVMHLKKVGGECEDSTGHPSP</sequence>
<dbReference type="PANTHER" id="PTHR37164:SF1">
    <property type="entry name" value="BACTERIOHEMERYTHRIN"/>
    <property type="match status" value="1"/>
</dbReference>
<dbReference type="Gene3D" id="1.20.120.50">
    <property type="entry name" value="Hemerythrin-like"/>
    <property type="match status" value="1"/>
</dbReference>
<dbReference type="InterPro" id="IPR012827">
    <property type="entry name" value="Hemerythrin_metal-bd"/>
</dbReference>
<dbReference type="PANTHER" id="PTHR37164">
    <property type="entry name" value="BACTERIOHEMERYTHRIN"/>
    <property type="match status" value="1"/>
</dbReference>
<dbReference type="EMBL" id="MLJW01000035">
    <property type="protein sequence ID" value="OIR07779.1"/>
    <property type="molecule type" value="Genomic_DNA"/>
</dbReference>
<keyword evidence="3" id="KW-0408">Iron</keyword>
<comment type="caution">
    <text evidence="5">The sequence shown here is derived from an EMBL/GenBank/DDBJ whole genome shotgun (WGS) entry which is preliminary data.</text>
</comment>
<name>A0A1J5SIN5_9ZZZZ</name>
<dbReference type="NCBIfam" id="TIGR02481">
    <property type="entry name" value="hemeryth_dom"/>
    <property type="match status" value="1"/>
</dbReference>
<comment type="similarity">
    <text evidence="1">Belongs to the hemerythrin family.</text>
</comment>
<evidence type="ECO:0000313" key="5">
    <source>
        <dbReference type="EMBL" id="OIR07779.1"/>
    </source>
</evidence>
<feature type="domain" description="Hemerythrin-like" evidence="4">
    <location>
        <begin position="17"/>
        <end position="125"/>
    </location>
</feature>
<gene>
    <name evidence="5" type="ORF">GALL_100610</name>
</gene>
<protein>
    <submittedName>
        <fullName evidence="5">Bacteriohemerythrin</fullName>
    </submittedName>
</protein>